<dbReference type="PANTHER" id="PTHR15048">
    <property type="entry name" value="STARCH-BINDING DOMAIN-CONTAINING PROTEIN 1"/>
    <property type="match status" value="1"/>
</dbReference>
<evidence type="ECO:0000256" key="6">
    <source>
        <dbReference type="SAM" id="SignalP"/>
    </source>
</evidence>
<dbReference type="SUPFAM" id="SSF49452">
    <property type="entry name" value="Starch-binding domain-like"/>
    <property type="match status" value="1"/>
</dbReference>
<proteinExistence type="predicted"/>
<dbReference type="InterPro" id="IPR002044">
    <property type="entry name" value="CBM20"/>
</dbReference>
<evidence type="ECO:0000256" key="4">
    <source>
        <dbReference type="ARBA" id="ARBA00023326"/>
    </source>
</evidence>
<dbReference type="STRING" id="1330021.A0A367LKZ1"/>
<dbReference type="GO" id="GO:0000272">
    <property type="term" value="P:polysaccharide catabolic process"/>
    <property type="evidence" value="ECO:0007669"/>
    <property type="project" value="UniProtKB-KW"/>
</dbReference>
<dbReference type="GO" id="GO:2001070">
    <property type="term" value="F:starch binding"/>
    <property type="evidence" value="ECO:0007669"/>
    <property type="project" value="InterPro"/>
</dbReference>
<dbReference type="SMART" id="SM01065">
    <property type="entry name" value="CBM_2"/>
    <property type="match status" value="1"/>
</dbReference>
<dbReference type="Gene3D" id="2.60.40.10">
    <property type="entry name" value="Immunoglobulins"/>
    <property type="match status" value="1"/>
</dbReference>
<dbReference type="OrthoDB" id="550577at2759"/>
<feature type="signal peptide" evidence="6">
    <location>
        <begin position="1"/>
        <end position="17"/>
    </location>
</feature>
<sequence>MRSTVFLSLSLVAAVSALDQVALAKGRISELQSACTINWEDRPASGDGRLLDRNTEPNITVYVERYIDKSYINAGLSEDTFTLSKSTTVIKDITESLSISAHSSQGFQAGVAASFHISRGSSRTKQTSISDGSFKSDTWERIETCQVSHVCRFETWTYHAHIQGRCEGSPCEMRAVITGPGDKPLTRVVYIPQQMPSGVDAIQQSIEAELTNEYCIDWSNPPTRNGFEQDAGKQMTIYRSPARLLKKPHRVTVHARRISESEQASTGSGNSSFHVTRSTVTTQSSTSGWSVGAQVSYQFSSTMNSFITTSAVFHLSTSKDVSKQETNGGWISDGFSIRSTCKSSHICAFETWTLYAHVSGICENTWHIPIQRRCEFDVPIFNRVGEPYAYFAMVAYEGNQKKGFKQPAAVKPSPGGEDVNKRRPKAVGAIENLCLLDNYEYWGIQEKKYLDFETDTWIDDPNRAAPENLEYCQSPIPELPPMTESKCYKDEIWAASLLEPEKEQERDGEDGPTANGRVLIDDADRKWCQLDNNQWYNEEADQYWSDETQDGVARPAGTPKPRGLEKCTGVTKANGNAILDDRDRLWCQLDNGRWYNPEMKLYWSDKTQDGVAKPGEPEPQDLDKCDRTTALNMGTAVDDTETTADDGTETTADDDTETTADDGTEERQAVRATGQAELDGQGQLWCALNNGEWYNKESDMYFSASDNTYRARREDEAKPQALDQCTTTNQDDDGCETATSVEVTFRLAEATQFGQTVKMVGNTDGLGNWNPSRAVALDASEYEHPHRPMWKGAAMLEAGKKIEYKYIKVEQDGRVVWEAGSSRVYEVPVSCDSTAERLDQWQK</sequence>
<reference evidence="8 9" key="1">
    <citation type="journal article" date="2015" name="BMC Genomics">
        <title>Insights from the genome of Ophiocordyceps polyrhachis-furcata to pathogenicity and host specificity in insect fungi.</title>
        <authorList>
            <person name="Wichadakul D."/>
            <person name="Kobmoo N."/>
            <person name="Ingsriswang S."/>
            <person name="Tangphatsornruang S."/>
            <person name="Chantasingh D."/>
            <person name="Luangsa-ard J.J."/>
            <person name="Eurwilaichitr L."/>
        </authorList>
    </citation>
    <scope>NUCLEOTIDE SEQUENCE [LARGE SCALE GENOMIC DNA]</scope>
    <source>
        <strain evidence="8 9">BCC 54312</strain>
    </source>
</reference>
<accession>A0A367LKZ1</accession>
<evidence type="ECO:0000256" key="3">
    <source>
        <dbReference type="ARBA" id="ARBA00023277"/>
    </source>
</evidence>
<organism evidence="8 9">
    <name type="scientific">Ophiocordyceps polyrhachis-furcata BCC 54312</name>
    <dbReference type="NCBI Taxonomy" id="1330021"/>
    <lineage>
        <taxon>Eukaryota</taxon>
        <taxon>Fungi</taxon>
        <taxon>Dikarya</taxon>
        <taxon>Ascomycota</taxon>
        <taxon>Pezizomycotina</taxon>
        <taxon>Sordariomycetes</taxon>
        <taxon>Hypocreomycetidae</taxon>
        <taxon>Hypocreales</taxon>
        <taxon>Ophiocordycipitaceae</taxon>
        <taxon>Ophiocordyceps</taxon>
    </lineage>
</organism>
<dbReference type="InterPro" id="IPR013784">
    <property type="entry name" value="Carb-bd-like_fold"/>
</dbReference>
<comment type="caution">
    <text evidence="8">The sequence shown here is derived from an EMBL/GenBank/DDBJ whole genome shotgun (WGS) entry which is preliminary data.</text>
</comment>
<dbReference type="FunFam" id="2.60.40.10:FF:000552">
    <property type="entry name" value="Related to glucoamylase"/>
    <property type="match status" value="1"/>
</dbReference>
<keyword evidence="9" id="KW-1185">Reference proteome</keyword>
<feature type="chain" id="PRO_5016669721" description="CBM20 domain-containing protein" evidence="6">
    <location>
        <begin position="18"/>
        <end position="843"/>
    </location>
</feature>
<keyword evidence="4" id="KW-0624">Polysaccharide degradation</keyword>
<dbReference type="PROSITE" id="PS51166">
    <property type="entry name" value="CBM20"/>
    <property type="match status" value="1"/>
</dbReference>
<evidence type="ECO:0000256" key="2">
    <source>
        <dbReference type="ARBA" id="ARBA00023180"/>
    </source>
</evidence>
<dbReference type="InterPro" id="IPR034836">
    <property type="entry name" value="CBM20_glucoamylase"/>
</dbReference>
<keyword evidence="1 6" id="KW-0732">Signal</keyword>
<keyword evidence="3" id="KW-0119">Carbohydrate metabolism</keyword>
<feature type="region of interest" description="Disordered" evidence="5">
    <location>
        <begin position="258"/>
        <end position="277"/>
    </location>
</feature>
<dbReference type="InterPro" id="IPR013783">
    <property type="entry name" value="Ig-like_fold"/>
</dbReference>
<dbReference type="CDD" id="cd05811">
    <property type="entry name" value="CBM20_glucoamylase"/>
    <property type="match status" value="1"/>
</dbReference>
<protein>
    <recommendedName>
        <fullName evidence="7">CBM20 domain-containing protein</fullName>
    </recommendedName>
</protein>
<evidence type="ECO:0000256" key="1">
    <source>
        <dbReference type="ARBA" id="ARBA00022729"/>
    </source>
</evidence>
<evidence type="ECO:0000256" key="5">
    <source>
        <dbReference type="SAM" id="MobiDB-lite"/>
    </source>
</evidence>
<feature type="region of interest" description="Disordered" evidence="5">
    <location>
        <begin position="635"/>
        <end position="667"/>
    </location>
</feature>
<dbReference type="AlphaFoldDB" id="A0A367LKZ1"/>
<evidence type="ECO:0000313" key="9">
    <source>
        <dbReference type="Proteomes" id="UP000253664"/>
    </source>
</evidence>
<dbReference type="Pfam" id="PF00686">
    <property type="entry name" value="CBM_20"/>
    <property type="match status" value="1"/>
</dbReference>
<dbReference type="Proteomes" id="UP000253664">
    <property type="component" value="Unassembled WGS sequence"/>
</dbReference>
<feature type="domain" description="CBM20" evidence="7">
    <location>
        <begin position="735"/>
        <end position="843"/>
    </location>
</feature>
<name>A0A367LKZ1_9HYPO</name>
<dbReference type="PANTHER" id="PTHR15048:SF0">
    <property type="entry name" value="STARCH-BINDING DOMAIN-CONTAINING PROTEIN 1"/>
    <property type="match status" value="1"/>
</dbReference>
<evidence type="ECO:0000259" key="7">
    <source>
        <dbReference type="PROSITE" id="PS51166"/>
    </source>
</evidence>
<evidence type="ECO:0000313" key="8">
    <source>
        <dbReference type="EMBL" id="RCI15106.1"/>
    </source>
</evidence>
<dbReference type="EMBL" id="LKCN02000003">
    <property type="protein sequence ID" value="RCI15106.1"/>
    <property type="molecule type" value="Genomic_DNA"/>
</dbReference>
<dbReference type="GO" id="GO:0016020">
    <property type="term" value="C:membrane"/>
    <property type="evidence" value="ECO:0007669"/>
    <property type="project" value="TreeGrafter"/>
</dbReference>
<gene>
    <name evidence="8" type="ORF">L249_6636</name>
</gene>
<feature type="compositionally biased region" description="Polar residues" evidence="5">
    <location>
        <begin position="261"/>
        <end position="274"/>
    </location>
</feature>
<keyword evidence="2" id="KW-0325">Glycoprotein</keyword>
<feature type="compositionally biased region" description="Acidic residues" evidence="5">
    <location>
        <begin position="638"/>
        <end position="664"/>
    </location>
</feature>